<protein>
    <submittedName>
        <fullName evidence="1">Uncharacterized protein</fullName>
    </submittedName>
</protein>
<dbReference type="EMBL" id="BIFS01000001">
    <property type="protein sequence ID" value="GCE18608.1"/>
    <property type="molecule type" value="Genomic_DNA"/>
</dbReference>
<proteinExistence type="predicted"/>
<comment type="caution">
    <text evidence="1">The sequence shown here is derived from an EMBL/GenBank/DDBJ whole genome shotgun (WGS) entry which is preliminary data.</text>
</comment>
<dbReference type="AlphaFoldDB" id="A0A402AHL5"/>
<sequence length="77" mass="8458">MNQFLSGCDQQMHGEGGESAVYGWLVEEEGAIRVVVEREIPNLSSWEGECGNGMWGRESLKGVFLHLQASIYLPSTG</sequence>
<evidence type="ECO:0000313" key="2">
    <source>
        <dbReference type="Proteomes" id="UP000287188"/>
    </source>
</evidence>
<keyword evidence="2" id="KW-1185">Reference proteome</keyword>
<evidence type="ECO:0000313" key="1">
    <source>
        <dbReference type="EMBL" id="GCE18608.1"/>
    </source>
</evidence>
<reference evidence="2" key="1">
    <citation type="submission" date="2018-12" db="EMBL/GenBank/DDBJ databases">
        <title>Tengunoibacter tsumagoiensis gen. nov., sp. nov., Dictyobacter kobayashii sp. nov., D. alpinus sp. nov., and D. joshuensis sp. nov. and description of Dictyobacteraceae fam. nov. within the order Ktedonobacterales isolated from Tengu-no-mugimeshi.</title>
        <authorList>
            <person name="Wang C.M."/>
            <person name="Zheng Y."/>
            <person name="Sakai Y."/>
            <person name="Toyoda A."/>
            <person name="Minakuchi Y."/>
            <person name="Abe K."/>
            <person name="Yokota A."/>
            <person name="Yabe S."/>
        </authorList>
    </citation>
    <scope>NUCLEOTIDE SEQUENCE [LARGE SCALE GENOMIC DNA]</scope>
    <source>
        <strain evidence="2">Uno11</strain>
    </source>
</reference>
<dbReference type="Proteomes" id="UP000287188">
    <property type="component" value="Unassembled WGS sequence"/>
</dbReference>
<accession>A0A402AHL5</accession>
<name>A0A402AHL5_9CHLR</name>
<gene>
    <name evidence="1" type="ORF">KDK_24080</name>
</gene>
<organism evidence="1 2">
    <name type="scientific">Dictyobacter kobayashii</name>
    <dbReference type="NCBI Taxonomy" id="2014872"/>
    <lineage>
        <taxon>Bacteria</taxon>
        <taxon>Bacillati</taxon>
        <taxon>Chloroflexota</taxon>
        <taxon>Ktedonobacteria</taxon>
        <taxon>Ktedonobacterales</taxon>
        <taxon>Dictyobacteraceae</taxon>
        <taxon>Dictyobacter</taxon>
    </lineage>
</organism>